<feature type="region of interest" description="Disordered" evidence="5">
    <location>
        <begin position="900"/>
        <end position="937"/>
    </location>
</feature>
<evidence type="ECO:0000256" key="1">
    <source>
        <dbReference type="ARBA" id="ARBA00002863"/>
    </source>
</evidence>
<dbReference type="Gene3D" id="1.25.40.10">
    <property type="entry name" value="Tetratricopeptide repeat domain"/>
    <property type="match status" value="1"/>
</dbReference>
<evidence type="ECO:0000259" key="6">
    <source>
        <dbReference type="Pfam" id="PF05843"/>
    </source>
</evidence>
<dbReference type="PANTHER" id="PTHR19980:SF0">
    <property type="entry name" value="CLEAVAGE STIMULATION FACTOR SUBUNIT 3"/>
    <property type="match status" value="1"/>
</dbReference>
<feature type="domain" description="Suppressor of forked" evidence="6">
    <location>
        <begin position="231"/>
        <end position="849"/>
    </location>
</feature>
<dbReference type="InterPro" id="IPR003107">
    <property type="entry name" value="HAT"/>
</dbReference>
<evidence type="ECO:0000313" key="8">
    <source>
        <dbReference type="Proteomes" id="UP000800097"/>
    </source>
</evidence>
<dbReference type="SMART" id="SM00386">
    <property type="entry name" value="HAT"/>
    <property type="match status" value="5"/>
</dbReference>
<dbReference type="OrthoDB" id="26282at2759"/>
<keyword evidence="3 4" id="KW-0539">Nucleus</keyword>
<dbReference type="PANTHER" id="PTHR19980">
    <property type="entry name" value="RNA CLEAVAGE STIMULATION FACTOR"/>
    <property type="match status" value="1"/>
</dbReference>
<feature type="compositionally biased region" description="Polar residues" evidence="5">
    <location>
        <begin position="167"/>
        <end position="191"/>
    </location>
</feature>
<keyword evidence="4" id="KW-0963">Cytoplasm</keyword>
<feature type="region of interest" description="Disordered" evidence="5">
    <location>
        <begin position="875"/>
        <end position="894"/>
    </location>
</feature>
<dbReference type="GO" id="GO:0003729">
    <property type="term" value="F:mRNA binding"/>
    <property type="evidence" value="ECO:0007669"/>
    <property type="project" value="TreeGrafter"/>
</dbReference>
<reference evidence="7" key="1">
    <citation type="journal article" date="2020" name="Stud. Mycol.">
        <title>101 Dothideomycetes genomes: a test case for predicting lifestyles and emergence of pathogens.</title>
        <authorList>
            <person name="Haridas S."/>
            <person name="Albert R."/>
            <person name="Binder M."/>
            <person name="Bloem J."/>
            <person name="Labutti K."/>
            <person name="Salamov A."/>
            <person name="Andreopoulos B."/>
            <person name="Baker S."/>
            <person name="Barry K."/>
            <person name="Bills G."/>
            <person name="Bluhm B."/>
            <person name="Cannon C."/>
            <person name="Castanera R."/>
            <person name="Culley D."/>
            <person name="Daum C."/>
            <person name="Ezra D."/>
            <person name="Gonzalez J."/>
            <person name="Henrissat B."/>
            <person name="Kuo A."/>
            <person name="Liang C."/>
            <person name="Lipzen A."/>
            <person name="Lutzoni F."/>
            <person name="Magnuson J."/>
            <person name="Mondo S."/>
            <person name="Nolan M."/>
            <person name="Ohm R."/>
            <person name="Pangilinan J."/>
            <person name="Park H.-J."/>
            <person name="Ramirez L."/>
            <person name="Alfaro M."/>
            <person name="Sun H."/>
            <person name="Tritt A."/>
            <person name="Yoshinaga Y."/>
            <person name="Zwiers L.-H."/>
            <person name="Turgeon B."/>
            <person name="Goodwin S."/>
            <person name="Spatafora J."/>
            <person name="Crous P."/>
            <person name="Grigoriev I."/>
        </authorList>
    </citation>
    <scope>NUCLEOTIDE SEQUENCE</scope>
    <source>
        <strain evidence="7">CBS 379.55</strain>
    </source>
</reference>
<feature type="compositionally biased region" description="Acidic residues" evidence="5">
    <location>
        <begin position="33"/>
        <end position="42"/>
    </location>
</feature>
<feature type="compositionally biased region" description="Acidic residues" evidence="5">
    <location>
        <begin position="635"/>
        <end position="645"/>
    </location>
</feature>
<dbReference type="GO" id="GO:0180010">
    <property type="term" value="P:co-transcriptional mRNA 3'-end processing, cleavage and polyadenylation pathway"/>
    <property type="evidence" value="ECO:0007669"/>
    <property type="project" value="UniProtKB-UniRule"/>
</dbReference>
<keyword evidence="2" id="KW-0677">Repeat</keyword>
<dbReference type="Pfam" id="PF05843">
    <property type="entry name" value="Suf"/>
    <property type="match status" value="1"/>
</dbReference>
<dbReference type="AlphaFoldDB" id="A0A6A6JQJ7"/>
<dbReference type="RefSeq" id="XP_033656074.1">
    <property type="nucleotide sequence ID" value="XM_033794191.1"/>
</dbReference>
<organism evidence="7 8">
    <name type="scientific">Westerdykella ornata</name>
    <dbReference type="NCBI Taxonomy" id="318751"/>
    <lineage>
        <taxon>Eukaryota</taxon>
        <taxon>Fungi</taxon>
        <taxon>Dikarya</taxon>
        <taxon>Ascomycota</taxon>
        <taxon>Pezizomycotina</taxon>
        <taxon>Dothideomycetes</taxon>
        <taxon>Pleosporomycetidae</taxon>
        <taxon>Pleosporales</taxon>
        <taxon>Sporormiaceae</taxon>
        <taxon>Westerdykella</taxon>
    </lineage>
</organism>
<feature type="compositionally biased region" description="Low complexity" evidence="5">
    <location>
        <begin position="82"/>
        <end position="98"/>
    </location>
</feature>
<keyword evidence="4" id="KW-0507">mRNA processing</keyword>
<feature type="compositionally biased region" description="Polar residues" evidence="5">
    <location>
        <begin position="200"/>
        <end position="220"/>
    </location>
</feature>
<dbReference type="Proteomes" id="UP000800097">
    <property type="component" value="Unassembled WGS sequence"/>
</dbReference>
<feature type="compositionally biased region" description="Polar residues" evidence="5">
    <location>
        <begin position="119"/>
        <end position="157"/>
    </location>
</feature>
<feature type="region of interest" description="Disordered" evidence="5">
    <location>
        <begin position="1"/>
        <end position="229"/>
    </location>
</feature>
<dbReference type="GeneID" id="54547366"/>
<dbReference type="InterPro" id="IPR008847">
    <property type="entry name" value="Suf"/>
</dbReference>
<evidence type="ECO:0000313" key="7">
    <source>
        <dbReference type="EMBL" id="KAF2278535.1"/>
    </source>
</evidence>
<keyword evidence="8" id="KW-1185">Reference proteome</keyword>
<evidence type="ECO:0000256" key="4">
    <source>
        <dbReference type="RuleBase" id="RU369035"/>
    </source>
</evidence>
<feature type="compositionally biased region" description="Polar residues" evidence="5">
    <location>
        <begin position="62"/>
        <end position="75"/>
    </location>
</feature>
<gene>
    <name evidence="7" type="ORF">EI97DRAFT_257553</name>
</gene>
<evidence type="ECO:0000256" key="2">
    <source>
        <dbReference type="ARBA" id="ARBA00022737"/>
    </source>
</evidence>
<feature type="compositionally biased region" description="Pro residues" evidence="5">
    <location>
        <begin position="1013"/>
        <end position="1022"/>
    </location>
</feature>
<dbReference type="SUPFAM" id="SSF48452">
    <property type="entry name" value="TPR-like"/>
    <property type="match status" value="2"/>
</dbReference>
<evidence type="ECO:0000256" key="3">
    <source>
        <dbReference type="ARBA" id="ARBA00023242"/>
    </source>
</evidence>
<feature type="region of interest" description="Disordered" evidence="5">
    <location>
        <begin position="617"/>
        <end position="650"/>
    </location>
</feature>
<protein>
    <recommendedName>
        <fullName evidence="4">mRNA 3'-end-processing protein RNA14</fullName>
    </recommendedName>
</protein>
<feature type="region of interest" description="Disordered" evidence="5">
    <location>
        <begin position="1011"/>
        <end position="1046"/>
    </location>
</feature>
<dbReference type="InterPro" id="IPR045243">
    <property type="entry name" value="Rna14-like"/>
</dbReference>
<dbReference type="GO" id="GO:0005737">
    <property type="term" value="C:cytoplasm"/>
    <property type="evidence" value="ECO:0007669"/>
    <property type="project" value="UniProtKB-SubCell"/>
</dbReference>
<feature type="compositionally biased region" description="Low complexity" evidence="5">
    <location>
        <begin position="882"/>
        <end position="894"/>
    </location>
</feature>
<name>A0A6A6JQJ7_WESOR</name>
<evidence type="ECO:0000256" key="5">
    <source>
        <dbReference type="SAM" id="MobiDB-lite"/>
    </source>
</evidence>
<dbReference type="InterPro" id="IPR011990">
    <property type="entry name" value="TPR-like_helical_dom_sf"/>
</dbReference>
<comment type="subcellular location">
    <subcellularLocation>
        <location evidence="4">Nucleus</location>
    </subcellularLocation>
    <subcellularLocation>
        <location evidence="4">Cytoplasm</location>
    </subcellularLocation>
    <text evidence="4">Nucleus and/or cytoplasm.</text>
</comment>
<dbReference type="GO" id="GO:0005634">
    <property type="term" value="C:nucleus"/>
    <property type="evidence" value="ECO:0007669"/>
    <property type="project" value="UniProtKB-SubCell"/>
</dbReference>
<proteinExistence type="predicted"/>
<dbReference type="EMBL" id="ML986488">
    <property type="protein sequence ID" value="KAF2278535.1"/>
    <property type="molecule type" value="Genomic_DNA"/>
</dbReference>
<sequence length="1046" mass="116562">MADMDPENAFLESQREYDPAGNFSSAPTQSAPVDEDDEEAEYDPAALLPTVPTHDEPAPSDRSASMPQSTTNSPPTMMGGDAKQPPAAASASTQSKQPRTVGGFVVESEDEDDEVPDSRPQTTGTALLSTNGLSHSPQGSLTHTANNTVSPNNQPLHSVQDLGHAGVSSSTSVPVNDARPTQSPAVASQGTPVPDATKSAGATQPNTVSATPSTLDTAAASSLPKPRLPQDRVGLLEDRISDDPRGDTEAWLSLIEEFRRRHKFDEVRALYDRFFKVFPSAAEQWIEYINMELGLDELQRVEKLFERSVSNNPHVGLWSAYINYIRRIHNMERDPEKARPVINQVYDFVLNGIGIDISSGRIWLDYIEFLKSSLPGVLGGSDWRDMQKMDTLRRVYQRAIAVPTNSTLTIWKEYDKFEHQLNKAAGRKHLQEQSPFYMTARSANNVLENLTKGINRTTLPKLPPVKGFDGYDEYMNQVNLWKAWIQWEKEDALLVKEEKPELYNQRVIYLYKQALMPLRFWPELWYEAAEWCFQNGLEKEGNEFLQNGIDANPESCLLAFRRAHQLELGDYEDGDNAGTRKGEAVRAPFDRLLDELYELTNKTKKREEQAIARTKEAFDAQQAAEEAARAAANKEDEDEDRDEELETAKRVKEKEDALQLQIKAISTGFNAQMTTLKKLISHTWIALMRSMRRIQGKGSPGGNPPGFRGIFAAARKRGKLLSATYVASALIEHHCYKDPAATKIFERGLKLFPDDEEFALEYIKHLMKLDDLTNARAVFETVVNRLTQKPESVARAKPLFAFFHDYESHFGELAQIVKLEKRMGELFPEDPQLTRFAQRFASASFDPTAVRPVISLKAQMRPPALTNVLPTVEEPPAPQAAVQESRPSPVVQSPRVQPALGLVSHSPKRPLEDVDNELAQPRKMIRGESPLKGAAGRRLDAARRNLARASEGVASTPTAAPPQPLPREVTFMLSLIPHARYYNLDIIFNPQKVVNLLRGMTLPDTVPSHAPTPVAPVAPPPAQLNQPMHHWGAPPPSSMGSGYYGR</sequence>
<accession>A0A6A6JQJ7</accession>
<dbReference type="Gene3D" id="1.25.40.1040">
    <property type="match status" value="1"/>
</dbReference>
<comment type="function">
    <text evidence="1 4">Component of the cleavage factor IA (CFIA) complex, which is involved in the endonucleolytic cleavage during polyadenylation-dependent pre-mRNA 3'-end formation.</text>
</comment>